<evidence type="ECO:0000313" key="2">
    <source>
        <dbReference type="Proteomes" id="UP001055811"/>
    </source>
</evidence>
<gene>
    <name evidence="1" type="ORF">L2E82_18744</name>
</gene>
<comment type="caution">
    <text evidence="1">The sequence shown here is derived from an EMBL/GenBank/DDBJ whole genome shotgun (WGS) entry which is preliminary data.</text>
</comment>
<proteinExistence type="predicted"/>
<accession>A0ACB9FBK3</accession>
<sequence length="322" mass="36946">MEAKNRQKEKVKATEDVKEIMNPVYVPTPSNRPLRTPHSGYHFDGTSSKFFEGWYFKVSIPERRQNFCFMYSVENHALQKPLNSLEQLQYGQRFTRVGAQILGADDEYICQYSKESQNFWGSRHELNLGNSFALQKGKKPPNNEVSPRLTKAEKRAKLKKLRKEAKKQGTPVTELEEVQQSSQAEVLIMDKVIVKVMSSVCKMTDITDRRVSLVEDLFKRRQPMPSMDAIYFIQPIKENIVMFSSDMSGREPLYRKYVPHKLLLAGSCLCSSSERLQGSKIRLLRPIKETTAGTRLPTQRLISALLTPVKLPLATLIIKTFL</sequence>
<evidence type="ECO:0000313" key="1">
    <source>
        <dbReference type="EMBL" id="KAI3768230.1"/>
    </source>
</evidence>
<keyword evidence="2" id="KW-1185">Reference proteome</keyword>
<organism evidence="1 2">
    <name type="scientific">Cichorium intybus</name>
    <name type="common">Chicory</name>
    <dbReference type="NCBI Taxonomy" id="13427"/>
    <lineage>
        <taxon>Eukaryota</taxon>
        <taxon>Viridiplantae</taxon>
        <taxon>Streptophyta</taxon>
        <taxon>Embryophyta</taxon>
        <taxon>Tracheophyta</taxon>
        <taxon>Spermatophyta</taxon>
        <taxon>Magnoliopsida</taxon>
        <taxon>eudicotyledons</taxon>
        <taxon>Gunneridae</taxon>
        <taxon>Pentapetalae</taxon>
        <taxon>asterids</taxon>
        <taxon>campanulids</taxon>
        <taxon>Asterales</taxon>
        <taxon>Asteraceae</taxon>
        <taxon>Cichorioideae</taxon>
        <taxon>Cichorieae</taxon>
        <taxon>Cichoriinae</taxon>
        <taxon>Cichorium</taxon>
    </lineage>
</organism>
<reference evidence="2" key="1">
    <citation type="journal article" date="2022" name="Mol. Ecol. Resour.">
        <title>The genomes of chicory, endive, great burdock and yacon provide insights into Asteraceae palaeo-polyploidization history and plant inulin production.</title>
        <authorList>
            <person name="Fan W."/>
            <person name="Wang S."/>
            <person name="Wang H."/>
            <person name="Wang A."/>
            <person name="Jiang F."/>
            <person name="Liu H."/>
            <person name="Zhao H."/>
            <person name="Xu D."/>
            <person name="Zhang Y."/>
        </authorList>
    </citation>
    <scope>NUCLEOTIDE SEQUENCE [LARGE SCALE GENOMIC DNA]</scope>
    <source>
        <strain evidence="2">cv. Punajuju</strain>
    </source>
</reference>
<dbReference type="EMBL" id="CM042011">
    <property type="protein sequence ID" value="KAI3768230.1"/>
    <property type="molecule type" value="Genomic_DNA"/>
</dbReference>
<dbReference type="Proteomes" id="UP001055811">
    <property type="component" value="Linkage Group LG03"/>
</dbReference>
<name>A0ACB9FBK3_CICIN</name>
<protein>
    <submittedName>
        <fullName evidence="1">Uncharacterized protein</fullName>
    </submittedName>
</protein>
<reference evidence="1 2" key="2">
    <citation type="journal article" date="2022" name="Mol. Ecol. Resour.">
        <title>The genomes of chicory, endive, great burdock and yacon provide insights into Asteraceae paleo-polyploidization history and plant inulin production.</title>
        <authorList>
            <person name="Fan W."/>
            <person name="Wang S."/>
            <person name="Wang H."/>
            <person name="Wang A."/>
            <person name="Jiang F."/>
            <person name="Liu H."/>
            <person name="Zhao H."/>
            <person name="Xu D."/>
            <person name="Zhang Y."/>
        </authorList>
    </citation>
    <scope>NUCLEOTIDE SEQUENCE [LARGE SCALE GENOMIC DNA]</scope>
    <source>
        <strain evidence="2">cv. Punajuju</strain>
        <tissue evidence="1">Leaves</tissue>
    </source>
</reference>